<dbReference type="Proteomes" id="UP001601442">
    <property type="component" value="Unassembled WGS sequence"/>
</dbReference>
<dbReference type="RefSeq" id="WP_387394640.1">
    <property type="nucleotide sequence ID" value="NZ_JBIAMT010000002.1"/>
</dbReference>
<proteinExistence type="predicted"/>
<keyword evidence="2" id="KW-1185">Reference proteome</keyword>
<gene>
    <name evidence="1" type="ORF">ACFYU5_15630</name>
</gene>
<evidence type="ECO:0000313" key="1">
    <source>
        <dbReference type="EMBL" id="MFF0497838.1"/>
    </source>
</evidence>
<protein>
    <recommendedName>
        <fullName evidence="3">ThuA-like domain-containing protein</fullName>
    </recommendedName>
</protein>
<accession>A0ABW6P549</accession>
<reference evidence="1 2" key="1">
    <citation type="submission" date="2024-10" db="EMBL/GenBank/DDBJ databases">
        <title>The Natural Products Discovery Center: Release of the First 8490 Sequenced Strains for Exploring Actinobacteria Biosynthetic Diversity.</title>
        <authorList>
            <person name="Kalkreuter E."/>
            <person name="Kautsar S.A."/>
            <person name="Yang D."/>
            <person name="Bader C.D."/>
            <person name="Teijaro C.N."/>
            <person name="Fluegel L."/>
            <person name="Davis C.M."/>
            <person name="Simpson J.R."/>
            <person name="Lauterbach L."/>
            <person name="Steele A.D."/>
            <person name="Gui C."/>
            <person name="Meng S."/>
            <person name="Li G."/>
            <person name="Viehrig K."/>
            <person name="Ye F."/>
            <person name="Su P."/>
            <person name="Kiefer A.F."/>
            <person name="Nichols A."/>
            <person name="Cepeda A.J."/>
            <person name="Yan W."/>
            <person name="Fan B."/>
            <person name="Jiang Y."/>
            <person name="Adhikari A."/>
            <person name="Zheng C.-J."/>
            <person name="Schuster L."/>
            <person name="Cowan T.M."/>
            <person name="Smanski M.J."/>
            <person name="Chevrette M.G."/>
            <person name="De Carvalho L.P.S."/>
            <person name="Shen B."/>
        </authorList>
    </citation>
    <scope>NUCLEOTIDE SEQUENCE [LARGE SCALE GENOMIC DNA]</scope>
    <source>
        <strain evidence="1 2">NPDC004119</strain>
    </source>
</reference>
<name>A0ABW6P549_9NOCA</name>
<sequence length="293" mass="32114">MSKILLQTTITEQPDDWSIARFSLVTAELRAAGHDVTARNRLVQGENDPILSRLDTSDFEQLWLLAVDTGNGLTDDESEAIVRFRERGGGILTARDHQDLGSCLLGLGSLGEVNHFHLHNPDPACRRDDQDTPEISWPNYHSGANGDYQPVFAVEPIHPLLCTGETASGRIEWFPAHPHEGAVSACVPGASVLAQGRSTVSGRRFNLAVVLDGEVGRDGRDVGRAVAESTFHHFADYNWDLDHGKPSFVSETPGTQITTDPSRLAIYKTYVRNLATWLHPAARDQSSTRSRTG</sequence>
<evidence type="ECO:0000313" key="2">
    <source>
        <dbReference type="Proteomes" id="UP001601442"/>
    </source>
</evidence>
<evidence type="ECO:0008006" key="3">
    <source>
        <dbReference type="Google" id="ProtNLM"/>
    </source>
</evidence>
<organism evidence="1 2">
    <name type="scientific">Nocardia aobensis</name>
    <dbReference type="NCBI Taxonomy" id="257277"/>
    <lineage>
        <taxon>Bacteria</taxon>
        <taxon>Bacillati</taxon>
        <taxon>Actinomycetota</taxon>
        <taxon>Actinomycetes</taxon>
        <taxon>Mycobacteriales</taxon>
        <taxon>Nocardiaceae</taxon>
        <taxon>Nocardia</taxon>
    </lineage>
</organism>
<dbReference type="EMBL" id="JBIAMT010000002">
    <property type="protein sequence ID" value="MFF0497838.1"/>
    <property type="molecule type" value="Genomic_DNA"/>
</dbReference>
<comment type="caution">
    <text evidence="1">The sequence shown here is derived from an EMBL/GenBank/DDBJ whole genome shotgun (WGS) entry which is preliminary data.</text>
</comment>